<dbReference type="GO" id="GO:0055085">
    <property type="term" value="P:transmembrane transport"/>
    <property type="evidence" value="ECO:0007669"/>
    <property type="project" value="InterPro"/>
</dbReference>
<dbReference type="InterPro" id="IPR038404">
    <property type="entry name" value="TRAP_DctP_sf"/>
</dbReference>
<evidence type="ECO:0000313" key="3">
    <source>
        <dbReference type="EMBL" id="VBB41495.1"/>
    </source>
</evidence>
<name>A0A653A0E1_UNCDX</name>
<proteinExistence type="predicted"/>
<gene>
    <name evidence="3" type="ORF">TRIP_B110060</name>
</gene>
<dbReference type="CDD" id="cd13665">
    <property type="entry name" value="PBP2_TRAP_Dctp3_4"/>
    <property type="match status" value="1"/>
</dbReference>
<organism evidence="3">
    <name type="scientific">Uncultured Desulfatiglans sp</name>
    <dbReference type="NCBI Taxonomy" id="1748965"/>
    <lineage>
        <taxon>Bacteria</taxon>
        <taxon>Pseudomonadati</taxon>
        <taxon>Thermodesulfobacteriota</taxon>
        <taxon>Desulfobacteria</taxon>
        <taxon>Desulfatiglandales</taxon>
        <taxon>Desulfatiglandaceae</taxon>
        <taxon>Desulfatiglans</taxon>
        <taxon>environmental samples</taxon>
    </lineage>
</organism>
<feature type="chain" id="PRO_5024863095" evidence="2">
    <location>
        <begin position="29"/>
        <end position="336"/>
    </location>
</feature>
<dbReference type="Gene3D" id="3.40.190.170">
    <property type="entry name" value="Bacterial extracellular solute-binding protein, family 7"/>
    <property type="match status" value="1"/>
</dbReference>
<dbReference type="SUPFAM" id="SSF53850">
    <property type="entry name" value="Periplasmic binding protein-like II"/>
    <property type="match status" value="1"/>
</dbReference>
<dbReference type="NCBIfam" id="NF037995">
    <property type="entry name" value="TRAP_S1"/>
    <property type="match status" value="1"/>
</dbReference>
<accession>A0A653A0E1</accession>
<dbReference type="PANTHER" id="PTHR33376">
    <property type="match status" value="1"/>
</dbReference>
<dbReference type="AlphaFoldDB" id="A0A653A0E1"/>
<reference evidence="3" key="1">
    <citation type="submission" date="2018-07" db="EMBL/GenBank/DDBJ databases">
        <authorList>
            <consortium name="Genoscope - CEA"/>
            <person name="William W."/>
        </authorList>
    </citation>
    <scope>NUCLEOTIDE SEQUENCE</scope>
    <source>
        <strain evidence="3">IK1</strain>
    </source>
</reference>
<dbReference type="Pfam" id="PF03480">
    <property type="entry name" value="DctP"/>
    <property type="match status" value="1"/>
</dbReference>
<keyword evidence="1 2" id="KW-0732">Signal</keyword>
<dbReference type="InterPro" id="IPR018389">
    <property type="entry name" value="DctP_fam"/>
</dbReference>
<evidence type="ECO:0000256" key="2">
    <source>
        <dbReference type="SAM" id="SignalP"/>
    </source>
</evidence>
<feature type="signal peptide" evidence="2">
    <location>
        <begin position="1"/>
        <end position="28"/>
    </location>
</feature>
<sequence>MMIKRLIQLSFCLLGLFGAVLMPAGAEASAEKLTFSIFFPPTHAQAKVAMDFAKEIEKRTQNRVEITCFPGGTLTGASQVYDGVVNGISDLGNSCFAYTRGRFPVMAVVDLPLGYLNGLVASRVADTFAMETRPEELDDVKVLYVHAHGPGLLHTRKPVQTLEDLKGMKIRATGLSAKIVEALGAVPVAMPQGGTYEALQKGVVEGTFGPIEVLKGWKQGEVIQYTTECFNVGYTTAMFVVMNLQKWNALPDDIKKIIDAASREWVDIHGRAWDDADREGREYTLGLGNKIIPLSPEESSKWRAAVKPVIDDYIETTPDGQTHVDRIQGILNKYQP</sequence>
<evidence type="ECO:0000256" key="1">
    <source>
        <dbReference type="ARBA" id="ARBA00022729"/>
    </source>
</evidence>
<protein>
    <submittedName>
        <fullName evidence="3">Bacterial extracellular solute-binding protein, family 7</fullName>
    </submittedName>
</protein>
<dbReference type="PANTHER" id="PTHR33376:SF15">
    <property type="entry name" value="BLL6794 PROTEIN"/>
    <property type="match status" value="1"/>
</dbReference>
<dbReference type="EMBL" id="UPXX01000003">
    <property type="protein sequence ID" value="VBB41495.1"/>
    <property type="molecule type" value="Genomic_DNA"/>
</dbReference>